<name>A0A8S0XYY8_9FIRM</name>
<evidence type="ECO:0000313" key="6">
    <source>
        <dbReference type="Proteomes" id="UP001071230"/>
    </source>
</evidence>
<feature type="domain" description="HTH tetR-type" evidence="3">
    <location>
        <begin position="8"/>
        <end position="68"/>
    </location>
</feature>
<reference evidence="5" key="1">
    <citation type="submission" date="2014-11" db="EMBL/GenBank/DDBJ databases">
        <authorList>
            <person name="Hornung B.V."/>
        </authorList>
    </citation>
    <scope>NUCLEOTIDE SEQUENCE</scope>
    <source>
        <strain evidence="5">INE</strain>
    </source>
</reference>
<protein>
    <submittedName>
        <fullName evidence="4">Bacterial regulatory proteins, tetR family</fullName>
    </submittedName>
    <submittedName>
        <fullName evidence="5">TetR transcriptional regulator</fullName>
    </submittedName>
</protein>
<dbReference type="InterPro" id="IPR039532">
    <property type="entry name" value="TetR_C_Firmicutes"/>
</dbReference>
<dbReference type="KEGG" id="aacx:DEACI_2991"/>
<dbReference type="SUPFAM" id="SSF46689">
    <property type="entry name" value="Homeodomain-like"/>
    <property type="match status" value="1"/>
</dbReference>
<accession>A0A8S0XYY8</accession>
<dbReference type="GO" id="GO:0003677">
    <property type="term" value="F:DNA binding"/>
    <property type="evidence" value="ECO:0007669"/>
    <property type="project" value="UniProtKB-UniRule"/>
</dbReference>
<dbReference type="PANTHER" id="PTHR43479:SF7">
    <property type="entry name" value="TETR-FAMILY TRANSCRIPTIONAL REGULATOR"/>
    <property type="match status" value="1"/>
</dbReference>
<dbReference type="PANTHER" id="PTHR43479">
    <property type="entry name" value="ACREF/ENVCD OPERON REPRESSOR-RELATED"/>
    <property type="match status" value="1"/>
</dbReference>
<dbReference type="Gene3D" id="1.10.357.10">
    <property type="entry name" value="Tetracycline Repressor, domain 2"/>
    <property type="match status" value="1"/>
</dbReference>
<keyword evidence="6" id="KW-1185">Reference proteome</keyword>
<dbReference type="PROSITE" id="PS50977">
    <property type="entry name" value="HTH_TETR_2"/>
    <property type="match status" value="1"/>
</dbReference>
<proteinExistence type="predicted"/>
<dbReference type="InterPro" id="IPR009057">
    <property type="entry name" value="Homeodomain-like_sf"/>
</dbReference>
<reference evidence="4" key="2">
    <citation type="submission" date="2020-01" db="EMBL/GenBank/DDBJ databases">
        <authorList>
            <person name="Hornung B."/>
        </authorList>
    </citation>
    <scope>NUCLEOTIDE SEQUENCE</scope>
    <source>
        <strain evidence="4">PacBioINE</strain>
    </source>
</reference>
<dbReference type="Pfam" id="PF00440">
    <property type="entry name" value="TetR_N"/>
    <property type="match status" value="1"/>
</dbReference>
<dbReference type="RefSeq" id="WP_240985705.1">
    <property type="nucleotide sequence ID" value="NZ_CDGJ01000081.1"/>
</dbReference>
<dbReference type="InterPro" id="IPR050624">
    <property type="entry name" value="HTH-type_Tx_Regulator"/>
</dbReference>
<evidence type="ECO:0000259" key="3">
    <source>
        <dbReference type="PROSITE" id="PS50977"/>
    </source>
</evidence>
<sequence>MAHSVMTEMTKKVLAEALKRLMTTKSLNKITVQEIVDECHLNRRTFYYHFHDVYELLGWIYQEEAIAQLQTHDDCNTWQEGFLNIFLYIQNNKEICLCTFYSLGRDHLENFLYSVVYGLVKHVVITLAGEMKVDETYKDFLANFYTVSFVGLLIQWMQKGMKEKPEKIIRNLSITVRGTMLNALKQYEEEHSSTH</sequence>
<dbReference type="Proteomes" id="UP000836597">
    <property type="component" value="Chromosome"/>
</dbReference>
<organism evidence="4">
    <name type="scientific">Acididesulfobacillus acetoxydans</name>
    <dbReference type="NCBI Taxonomy" id="1561005"/>
    <lineage>
        <taxon>Bacteria</taxon>
        <taxon>Bacillati</taxon>
        <taxon>Bacillota</taxon>
        <taxon>Clostridia</taxon>
        <taxon>Eubacteriales</taxon>
        <taxon>Peptococcaceae</taxon>
        <taxon>Acididesulfobacillus</taxon>
    </lineage>
</organism>
<keyword evidence="1 2" id="KW-0238">DNA-binding</keyword>
<evidence type="ECO:0000313" key="4">
    <source>
        <dbReference type="EMBL" id="CAA7602317.1"/>
    </source>
</evidence>
<evidence type="ECO:0000256" key="2">
    <source>
        <dbReference type="PROSITE-ProRule" id="PRU00335"/>
    </source>
</evidence>
<dbReference type="Pfam" id="PF14278">
    <property type="entry name" value="TetR_C_8"/>
    <property type="match status" value="1"/>
</dbReference>
<feature type="DNA-binding region" description="H-T-H motif" evidence="2">
    <location>
        <begin position="31"/>
        <end position="50"/>
    </location>
</feature>
<gene>
    <name evidence="5" type="ORF">DEACI_2924</name>
    <name evidence="4" type="ORF">DEACI_2991</name>
</gene>
<evidence type="ECO:0000256" key="1">
    <source>
        <dbReference type="ARBA" id="ARBA00023125"/>
    </source>
</evidence>
<dbReference type="EMBL" id="CDGJ01000081">
    <property type="protein sequence ID" value="CEJ08448.1"/>
    <property type="molecule type" value="Genomic_DNA"/>
</dbReference>
<dbReference type="Proteomes" id="UP001071230">
    <property type="component" value="Unassembled WGS sequence"/>
</dbReference>
<dbReference type="EMBL" id="LR746496">
    <property type="protein sequence ID" value="CAA7602317.1"/>
    <property type="molecule type" value="Genomic_DNA"/>
</dbReference>
<evidence type="ECO:0000313" key="5">
    <source>
        <dbReference type="EMBL" id="CEJ08448.1"/>
    </source>
</evidence>
<dbReference type="AlphaFoldDB" id="A0A8S0XYY8"/>
<dbReference type="InterPro" id="IPR001647">
    <property type="entry name" value="HTH_TetR"/>
</dbReference>